<dbReference type="PANTHER" id="PTHR35805">
    <property type="entry name" value="ASPARTATE CARBAMOYLTRANSFERASE REGULATORY CHAIN"/>
    <property type="match status" value="1"/>
</dbReference>
<organism evidence="10 11">
    <name type="scientific">Thermogymnomonas acidicola</name>
    <dbReference type="NCBI Taxonomy" id="399579"/>
    <lineage>
        <taxon>Archaea</taxon>
        <taxon>Methanobacteriati</taxon>
        <taxon>Thermoplasmatota</taxon>
        <taxon>Thermoplasmata</taxon>
        <taxon>Thermoplasmatales</taxon>
        <taxon>Thermogymnomonas</taxon>
    </lineage>
</organism>
<dbReference type="InterPro" id="IPR020545">
    <property type="entry name" value="Asp_carbamoyltransf_reg_N"/>
</dbReference>
<dbReference type="EMBL" id="BMNY01000001">
    <property type="protein sequence ID" value="GGM74362.1"/>
    <property type="molecule type" value="Genomic_DNA"/>
</dbReference>
<feature type="binding site" evidence="7">
    <location>
        <position position="141"/>
    </location>
    <ligand>
        <name>Zn(2+)</name>
        <dbReference type="ChEBI" id="CHEBI:29105"/>
    </ligand>
</feature>
<protein>
    <recommendedName>
        <fullName evidence="3 7">Aspartate carbamoyltransferase regulatory chain</fullName>
    </recommendedName>
</protein>
<evidence type="ECO:0000256" key="2">
    <source>
        <dbReference type="ARBA" id="ARBA00010498"/>
    </source>
</evidence>
<dbReference type="GO" id="GO:0046872">
    <property type="term" value="F:metal ion binding"/>
    <property type="evidence" value="ECO:0007669"/>
    <property type="project" value="UniProtKB-KW"/>
</dbReference>
<evidence type="ECO:0000259" key="9">
    <source>
        <dbReference type="Pfam" id="PF02748"/>
    </source>
</evidence>
<gene>
    <name evidence="7" type="primary">pyrI</name>
    <name evidence="10" type="ORF">GCM10007108_10360</name>
</gene>
<evidence type="ECO:0000256" key="7">
    <source>
        <dbReference type="HAMAP-Rule" id="MF_00002"/>
    </source>
</evidence>
<feature type="domain" description="Aspartate carbamoyltransferase regulatory subunit N-terminal" evidence="8">
    <location>
        <begin position="9"/>
        <end position="100"/>
    </location>
</feature>
<evidence type="ECO:0000256" key="3">
    <source>
        <dbReference type="ARBA" id="ARBA00021764"/>
    </source>
</evidence>
<comment type="caution">
    <text evidence="10">The sequence shown here is derived from an EMBL/GenBank/DDBJ whole genome shotgun (WGS) entry which is preliminary data.</text>
</comment>
<dbReference type="InterPro" id="IPR036792">
    <property type="entry name" value="Asp_carbatrfase_reg_C_sf"/>
</dbReference>
<feature type="binding site" evidence="7">
    <location>
        <position position="144"/>
    </location>
    <ligand>
        <name>Zn(2+)</name>
        <dbReference type="ChEBI" id="CHEBI:29105"/>
    </ligand>
</feature>
<sequence length="157" mass="17745">MIVMEDRTLKISKIREGTVLDHVPAGKALKVLSILKIDENAPYSVSIGMRVPSKKLGQKDVIKIENRFLEKHEVDRIALVAPEATISIVKNYEITEKFQVDLPERVVGIVQCSNRSCISNKKEPVTSEFIVVSKKPLVLRCVYCERNMGEREVHSTL</sequence>
<dbReference type="InterPro" id="IPR020542">
    <property type="entry name" value="Asp_carbamoyltrfase_reg_C"/>
</dbReference>
<dbReference type="PANTHER" id="PTHR35805:SF1">
    <property type="entry name" value="ASPARTATE CARBAMOYLTRANSFERASE REGULATORY CHAIN"/>
    <property type="match status" value="1"/>
</dbReference>
<dbReference type="InterPro" id="IPR036793">
    <property type="entry name" value="Asp_carbatrfase_reg_N_sf"/>
</dbReference>
<reference evidence="10" key="2">
    <citation type="submission" date="2022-09" db="EMBL/GenBank/DDBJ databases">
        <authorList>
            <person name="Sun Q."/>
            <person name="Ohkuma M."/>
        </authorList>
    </citation>
    <scope>NUCLEOTIDE SEQUENCE</scope>
    <source>
        <strain evidence="10">JCM 13583</strain>
    </source>
</reference>
<dbReference type="AlphaFoldDB" id="A0AA37BRD9"/>
<keyword evidence="4 7" id="KW-0479">Metal-binding</keyword>
<dbReference type="Proteomes" id="UP000632195">
    <property type="component" value="Unassembled WGS sequence"/>
</dbReference>
<reference evidence="10" key="1">
    <citation type="journal article" date="2014" name="Int. J. Syst. Evol. Microbiol.">
        <title>Complete genome sequence of Corynebacterium casei LMG S-19264T (=DSM 44701T), isolated from a smear-ripened cheese.</title>
        <authorList>
            <consortium name="US DOE Joint Genome Institute (JGI-PGF)"/>
            <person name="Walter F."/>
            <person name="Albersmeier A."/>
            <person name="Kalinowski J."/>
            <person name="Ruckert C."/>
        </authorList>
    </citation>
    <scope>NUCLEOTIDE SEQUENCE</scope>
    <source>
        <strain evidence="10">JCM 13583</strain>
    </source>
</reference>
<name>A0AA37BRD9_9ARCH</name>
<feature type="binding site" evidence="7">
    <location>
        <position position="117"/>
    </location>
    <ligand>
        <name>Zn(2+)</name>
        <dbReference type="ChEBI" id="CHEBI:29105"/>
    </ligand>
</feature>
<accession>A0AA37BRD9</accession>
<evidence type="ECO:0000256" key="6">
    <source>
        <dbReference type="ARBA" id="ARBA00022975"/>
    </source>
</evidence>
<keyword evidence="11" id="KW-1185">Reference proteome</keyword>
<dbReference type="Pfam" id="PF02748">
    <property type="entry name" value="PyrI_C"/>
    <property type="match status" value="1"/>
</dbReference>
<dbReference type="GO" id="GO:0009347">
    <property type="term" value="C:aspartate carbamoyltransferase complex"/>
    <property type="evidence" value="ECO:0007669"/>
    <property type="project" value="InterPro"/>
</dbReference>
<dbReference type="Pfam" id="PF01948">
    <property type="entry name" value="PyrI"/>
    <property type="match status" value="1"/>
</dbReference>
<dbReference type="SUPFAM" id="SSF54893">
    <property type="entry name" value="Aspartate carbamoyltransferase, Regulatory-chain, N-terminal domain"/>
    <property type="match status" value="1"/>
</dbReference>
<dbReference type="GO" id="GO:0006207">
    <property type="term" value="P:'de novo' pyrimidine nucleobase biosynthetic process"/>
    <property type="evidence" value="ECO:0007669"/>
    <property type="project" value="InterPro"/>
</dbReference>
<dbReference type="HAMAP" id="MF_00002">
    <property type="entry name" value="Asp_carb_tr_reg"/>
    <property type="match status" value="1"/>
</dbReference>
<comment type="function">
    <text evidence="1 7">Involved in allosteric regulation of aspartate carbamoyltransferase.</text>
</comment>
<evidence type="ECO:0000256" key="5">
    <source>
        <dbReference type="ARBA" id="ARBA00022833"/>
    </source>
</evidence>
<dbReference type="GO" id="GO:0006221">
    <property type="term" value="P:pyrimidine nucleotide biosynthetic process"/>
    <property type="evidence" value="ECO:0007669"/>
    <property type="project" value="UniProtKB-UniRule"/>
</dbReference>
<evidence type="ECO:0000313" key="10">
    <source>
        <dbReference type="EMBL" id="GGM74362.1"/>
    </source>
</evidence>
<feature type="domain" description="Aspartate carbamoyltransferase regulatory subunit C-terminal" evidence="9">
    <location>
        <begin position="105"/>
        <end position="153"/>
    </location>
</feature>
<evidence type="ECO:0000313" key="11">
    <source>
        <dbReference type="Proteomes" id="UP000632195"/>
    </source>
</evidence>
<dbReference type="Gene3D" id="3.30.70.140">
    <property type="entry name" value="Aspartate carbamoyltransferase regulatory subunit, N-terminal domain"/>
    <property type="match status" value="1"/>
</dbReference>
<evidence type="ECO:0000256" key="4">
    <source>
        <dbReference type="ARBA" id="ARBA00022723"/>
    </source>
</evidence>
<evidence type="ECO:0000256" key="1">
    <source>
        <dbReference type="ARBA" id="ARBA00002565"/>
    </source>
</evidence>
<keyword evidence="5 7" id="KW-0862">Zinc</keyword>
<dbReference type="Gene3D" id="2.30.30.20">
    <property type="entry name" value="Aspartate carbamoyltransferase regulatory subunit, C-terminal domain"/>
    <property type="match status" value="1"/>
</dbReference>
<comment type="similarity">
    <text evidence="2 7">Belongs to the PyrI family.</text>
</comment>
<proteinExistence type="inferred from homology"/>
<comment type="cofactor">
    <cofactor evidence="7">
        <name>Zn(2+)</name>
        <dbReference type="ChEBI" id="CHEBI:29105"/>
    </cofactor>
    <text evidence="7">Binds 1 zinc ion per subunit.</text>
</comment>
<dbReference type="InterPro" id="IPR002801">
    <property type="entry name" value="Asp_carbamoylTrfase_reg"/>
</dbReference>
<evidence type="ECO:0000259" key="8">
    <source>
        <dbReference type="Pfam" id="PF01948"/>
    </source>
</evidence>
<comment type="subunit">
    <text evidence="7">Contains catalytic and regulatory chains.</text>
</comment>
<feature type="binding site" evidence="7">
    <location>
        <position position="112"/>
    </location>
    <ligand>
        <name>Zn(2+)</name>
        <dbReference type="ChEBI" id="CHEBI:29105"/>
    </ligand>
</feature>
<dbReference type="NCBIfam" id="TIGR00240">
    <property type="entry name" value="ATCase_reg"/>
    <property type="match status" value="1"/>
</dbReference>
<dbReference type="SUPFAM" id="SSF57825">
    <property type="entry name" value="Aspartate carbamoyltransferase, Regulatory-chain, C-terminal domain"/>
    <property type="match status" value="1"/>
</dbReference>
<keyword evidence="6 7" id="KW-0665">Pyrimidine biosynthesis</keyword>